<dbReference type="InterPro" id="IPR011664">
    <property type="entry name" value="Abi_system_AbiD/AbiF-like"/>
</dbReference>
<gene>
    <name evidence="1" type="ORF">CE91St30_07770</name>
</gene>
<accession>A0ABM7WGW9</accession>
<protein>
    <submittedName>
        <fullName evidence="1">Peptide ABC transporter substrate-binding protein</fullName>
    </submittedName>
</protein>
<organism evidence="1 2">
    <name type="scientific">Raoultibacter timonensis</name>
    <dbReference type="NCBI Taxonomy" id="1907662"/>
    <lineage>
        <taxon>Bacteria</taxon>
        <taxon>Bacillati</taxon>
        <taxon>Actinomycetota</taxon>
        <taxon>Coriobacteriia</taxon>
        <taxon>Eggerthellales</taxon>
        <taxon>Eggerthellaceae</taxon>
        <taxon>Raoultibacter</taxon>
    </lineage>
</organism>
<evidence type="ECO:0000313" key="1">
    <source>
        <dbReference type="EMBL" id="BDE95444.1"/>
    </source>
</evidence>
<dbReference type="EMBL" id="AP025564">
    <property type="protein sequence ID" value="BDE95444.1"/>
    <property type="molecule type" value="Genomic_DNA"/>
</dbReference>
<proteinExistence type="predicted"/>
<dbReference type="Proteomes" id="UP001320544">
    <property type="component" value="Chromosome"/>
</dbReference>
<evidence type="ECO:0000313" key="2">
    <source>
        <dbReference type="Proteomes" id="UP001320544"/>
    </source>
</evidence>
<name>A0ABM7WGW9_9ACTN</name>
<keyword evidence="2" id="KW-1185">Reference proteome</keyword>
<dbReference type="Pfam" id="PF07751">
    <property type="entry name" value="Abi_2"/>
    <property type="match status" value="1"/>
</dbReference>
<sequence length="252" mass="29391">MFVEGTCFSTVWERYAFDRQFRLLVFDAIERVEVSLRTKLAYELSREGGPFGYLSPDNLPRLKPVQYDRFIHTCRDKIERSREPFVEHFLNQYGDCHDLPPYWMIVNTMDFGQVLTLYRGAPAEVRGGIADELGLSARVLESWLVSLNTVRNICAHHGRLWNRVIGTKPAIPNAKRDGRWHEPYTVDPNRVFCIVTILSFLLEKVAPQTKWRDRMFDLFNRYPAVPKEDMGFTSGWQRCPLWSAWVKPATDA</sequence>
<reference evidence="1 2" key="1">
    <citation type="submission" date="2022-01" db="EMBL/GenBank/DDBJ databases">
        <title>Novel bile acid biosynthetic pathways are enriched in the microbiome of centenarians.</title>
        <authorList>
            <person name="Sato Y."/>
            <person name="Atarashi K."/>
            <person name="Plichta R.D."/>
            <person name="Arai Y."/>
            <person name="Sasajima S."/>
            <person name="Kearney M.S."/>
            <person name="Suda W."/>
            <person name="Takeshita K."/>
            <person name="Sasaki T."/>
            <person name="Okamoto S."/>
            <person name="Skelly N.A."/>
            <person name="Okamura Y."/>
            <person name="Vlamakis H."/>
            <person name="Li Y."/>
            <person name="Tanoue T."/>
            <person name="Takei H."/>
            <person name="Nittono H."/>
            <person name="Narushima S."/>
            <person name="Irie J."/>
            <person name="Itoh H."/>
            <person name="Moriya K."/>
            <person name="Sugiura Y."/>
            <person name="Suematsu M."/>
            <person name="Moritoki N."/>
            <person name="Shibata S."/>
            <person name="Littman R.D."/>
            <person name="Fischbach A.M."/>
            <person name="Uwamino Y."/>
            <person name="Inoue T."/>
            <person name="Honda A."/>
            <person name="Hattori M."/>
            <person name="Murai T."/>
            <person name="Xavier J.R."/>
            <person name="Hirose N."/>
            <person name="Honda K."/>
        </authorList>
    </citation>
    <scope>NUCLEOTIDE SEQUENCE [LARGE SCALE GENOMIC DNA]</scope>
    <source>
        <strain evidence="1 2">CE91-St30</strain>
    </source>
</reference>